<evidence type="ECO:0000313" key="1">
    <source>
        <dbReference type="EMBL" id="KAL3287668.1"/>
    </source>
</evidence>
<proteinExistence type="predicted"/>
<dbReference type="Proteomes" id="UP001516400">
    <property type="component" value="Unassembled WGS sequence"/>
</dbReference>
<dbReference type="AlphaFoldDB" id="A0ABD2P9R0"/>
<organism evidence="1 2">
    <name type="scientific">Cryptolaemus montrouzieri</name>
    <dbReference type="NCBI Taxonomy" id="559131"/>
    <lineage>
        <taxon>Eukaryota</taxon>
        <taxon>Metazoa</taxon>
        <taxon>Ecdysozoa</taxon>
        <taxon>Arthropoda</taxon>
        <taxon>Hexapoda</taxon>
        <taxon>Insecta</taxon>
        <taxon>Pterygota</taxon>
        <taxon>Neoptera</taxon>
        <taxon>Endopterygota</taxon>
        <taxon>Coleoptera</taxon>
        <taxon>Polyphaga</taxon>
        <taxon>Cucujiformia</taxon>
        <taxon>Coccinelloidea</taxon>
        <taxon>Coccinellidae</taxon>
        <taxon>Scymninae</taxon>
        <taxon>Scymnini</taxon>
        <taxon>Cryptolaemus</taxon>
    </lineage>
</organism>
<reference evidence="1 2" key="1">
    <citation type="journal article" date="2021" name="BMC Biol.">
        <title>Horizontally acquired antibacterial genes associated with adaptive radiation of ladybird beetles.</title>
        <authorList>
            <person name="Li H.S."/>
            <person name="Tang X.F."/>
            <person name="Huang Y.H."/>
            <person name="Xu Z.Y."/>
            <person name="Chen M.L."/>
            <person name="Du X.Y."/>
            <person name="Qiu B.Y."/>
            <person name="Chen P.T."/>
            <person name="Zhang W."/>
            <person name="Slipinski A."/>
            <person name="Escalona H.E."/>
            <person name="Waterhouse R.M."/>
            <person name="Zwick A."/>
            <person name="Pang H."/>
        </authorList>
    </citation>
    <scope>NUCLEOTIDE SEQUENCE [LARGE SCALE GENOMIC DNA]</scope>
    <source>
        <strain evidence="1">SYSU2018</strain>
    </source>
</reference>
<gene>
    <name evidence="1" type="ORF">HHI36_002135</name>
</gene>
<comment type="caution">
    <text evidence="1">The sequence shown here is derived from an EMBL/GenBank/DDBJ whole genome shotgun (WGS) entry which is preliminary data.</text>
</comment>
<protein>
    <submittedName>
        <fullName evidence="1">Uncharacterized protein</fullName>
    </submittedName>
</protein>
<keyword evidence="2" id="KW-1185">Reference proteome</keyword>
<evidence type="ECO:0000313" key="2">
    <source>
        <dbReference type="Proteomes" id="UP001516400"/>
    </source>
</evidence>
<sequence>MKLFLKVSQPRAVSESAKRLLGDETNNASQVLLCVELGLSRDLRASVLLARHPEPDNVHLLQHQVDEIQNIDHKKVFAVISSENEIIQFKMAVQSGDQRGIMDNPDAVDVVEFDQ</sequence>
<name>A0ABD2P9R0_9CUCU</name>
<accession>A0ABD2P9R0</accession>
<dbReference type="EMBL" id="JABFTP020000185">
    <property type="protein sequence ID" value="KAL3287668.1"/>
    <property type="molecule type" value="Genomic_DNA"/>
</dbReference>